<comment type="caution">
    <text evidence="9">The sequence shown here is derived from an EMBL/GenBank/DDBJ whole genome shotgun (WGS) entry which is preliminary data.</text>
</comment>
<feature type="region of interest" description="Disordered" evidence="7">
    <location>
        <begin position="483"/>
        <end position="510"/>
    </location>
</feature>
<evidence type="ECO:0000256" key="2">
    <source>
        <dbReference type="ARBA" id="ARBA00022737"/>
    </source>
</evidence>
<feature type="repeat" description="NHL" evidence="6">
    <location>
        <begin position="85"/>
        <end position="128"/>
    </location>
</feature>
<feature type="repeat" description="NHL" evidence="6">
    <location>
        <begin position="755"/>
        <end position="798"/>
    </location>
</feature>
<evidence type="ECO:0000256" key="4">
    <source>
        <dbReference type="ARBA" id="ARBA00022833"/>
    </source>
</evidence>
<name>A0ABN8MGG8_9CNID</name>
<dbReference type="Proteomes" id="UP001159427">
    <property type="component" value="Unassembled WGS sequence"/>
</dbReference>
<dbReference type="Gene3D" id="3.30.40.10">
    <property type="entry name" value="Zinc/RING finger domain, C3HC4 (zinc finger)"/>
    <property type="match status" value="2"/>
</dbReference>
<organism evidence="9 10">
    <name type="scientific">Porites evermanni</name>
    <dbReference type="NCBI Taxonomy" id="104178"/>
    <lineage>
        <taxon>Eukaryota</taxon>
        <taxon>Metazoa</taxon>
        <taxon>Cnidaria</taxon>
        <taxon>Anthozoa</taxon>
        <taxon>Hexacorallia</taxon>
        <taxon>Scleractinia</taxon>
        <taxon>Fungiina</taxon>
        <taxon>Poritidae</taxon>
        <taxon>Porites</taxon>
    </lineage>
</organism>
<dbReference type="InterPro" id="IPR013083">
    <property type="entry name" value="Znf_RING/FYVE/PHD"/>
</dbReference>
<dbReference type="InterPro" id="IPR017907">
    <property type="entry name" value="Znf_RING_CS"/>
</dbReference>
<evidence type="ECO:0000313" key="10">
    <source>
        <dbReference type="Proteomes" id="UP001159427"/>
    </source>
</evidence>
<dbReference type="SUPFAM" id="SSF101898">
    <property type="entry name" value="NHL repeat"/>
    <property type="match status" value="2"/>
</dbReference>
<dbReference type="PROSITE" id="PS51125">
    <property type="entry name" value="NHL"/>
    <property type="match status" value="9"/>
</dbReference>
<dbReference type="SUPFAM" id="SSF57850">
    <property type="entry name" value="RING/U-box"/>
    <property type="match status" value="2"/>
</dbReference>
<feature type="domain" description="RING-type" evidence="8">
    <location>
        <begin position="10"/>
        <end position="40"/>
    </location>
</feature>
<dbReference type="InterPro" id="IPR011042">
    <property type="entry name" value="6-blade_b-propeller_TolB-like"/>
</dbReference>
<dbReference type="InterPro" id="IPR001258">
    <property type="entry name" value="NHL_repeat"/>
</dbReference>
<evidence type="ECO:0000313" key="9">
    <source>
        <dbReference type="EMBL" id="CAH3027056.1"/>
    </source>
</evidence>
<evidence type="ECO:0000256" key="1">
    <source>
        <dbReference type="ARBA" id="ARBA00022723"/>
    </source>
</evidence>
<dbReference type="InterPro" id="IPR001841">
    <property type="entry name" value="Znf_RING"/>
</dbReference>
<feature type="repeat" description="NHL" evidence="6">
    <location>
        <begin position="708"/>
        <end position="751"/>
    </location>
</feature>
<accession>A0ABN8MGG8</accession>
<evidence type="ECO:0000256" key="7">
    <source>
        <dbReference type="SAM" id="MobiDB-lite"/>
    </source>
</evidence>
<dbReference type="PROSITE" id="PS00518">
    <property type="entry name" value="ZF_RING_1"/>
    <property type="match status" value="2"/>
</dbReference>
<dbReference type="PROSITE" id="PS50089">
    <property type="entry name" value="ZF_RING_2"/>
    <property type="match status" value="2"/>
</dbReference>
<dbReference type="PANTHER" id="PTHR24104">
    <property type="entry name" value="E3 UBIQUITIN-PROTEIN LIGASE NHLRC1-RELATED"/>
    <property type="match status" value="1"/>
</dbReference>
<keyword evidence="4" id="KW-0862">Zinc</keyword>
<feature type="repeat" description="NHL" evidence="6">
    <location>
        <begin position="572"/>
        <end position="615"/>
    </location>
</feature>
<dbReference type="EMBL" id="CALNXI010000433">
    <property type="protein sequence ID" value="CAH3027056.1"/>
    <property type="molecule type" value="Genomic_DNA"/>
</dbReference>
<dbReference type="Pfam" id="PF13445">
    <property type="entry name" value="zf-RING_UBOX"/>
    <property type="match status" value="2"/>
</dbReference>
<protein>
    <recommendedName>
        <fullName evidence="8">RING-type domain-containing protein</fullName>
    </recommendedName>
</protein>
<keyword evidence="1" id="KW-0479">Metal-binding</keyword>
<keyword evidence="2" id="KW-0677">Repeat</keyword>
<evidence type="ECO:0000256" key="3">
    <source>
        <dbReference type="ARBA" id="ARBA00022771"/>
    </source>
</evidence>
<dbReference type="Pfam" id="PF01436">
    <property type="entry name" value="NHL"/>
    <property type="match status" value="8"/>
</dbReference>
<feature type="repeat" description="NHL" evidence="6">
    <location>
        <begin position="267"/>
        <end position="310"/>
    </location>
</feature>
<feature type="repeat" description="NHL" evidence="6">
    <location>
        <begin position="132"/>
        <end position="175"/>
    </location>
</feature>
<keyword evidence="3 5" id="KW-0863">Zinc-finger</keyword>
<dbReference type="PANTHER" id="PTHR24104:SF57">
    <property type="entry name" value="BEE-MILK PROTEIN"/>
    <property type="match status" value="1"/>
</dbReference>
<sequence>MCTFNDPKQLPCLHSFCLNCLNGIQRTSGVHGKITCPECRRQFEIPGSGNLSVLPTNFRINSLIDVLAIKECSTANLQTRSYRPLLSFGQEGKSIGMLKYPLGVAVNDRDEIAVTELCNSRVSVFSSDGTHLRSFGREGQKNGEFKQPSGIAFDSVGNIVVADCYNHRVQLFDRNGKFLRKFGKYGTLHKLKNPEGLSLNGSGHIVVTDRENKLIKIFTPSGEYLRKFGGAGALVEPYHCIQHGQYFIVSDYGDDSIKMFDLEGKFISKFGKQGNKDGEFNEPCYLSVNKKGLLMVCDAGNHRVQVFELSGKFVTKFGSEGSGKGEFNYPVSTACLSDGRIVTLLDNLHDEVSCSVCMCTYTDPKQLPCLHSFCLHCLNGIQRTSGVHGKITCPECRKQFKIPGSGNPSELPTNFRINSFFDVLAIKECSTANETFDKILQEQGTQENRDTECTPRFSFTKSEKLINVLNSEGIGNVKTVFSETKSQQSGAKGKESSKVIDGNKGANDRDSPLEAQVQTKRYIPVLSFGQEGKSVGMLNGPWGVAVNNRDEIAVAELWNGRVSVFSSNGTHLRSFGSEGQNNGEFNQPSGIAFDSLGNIVVTDCKNHRVQVFDRNGKFLRKFGGDGSLDHQLKNPEGLSINGNGDIIVVDQGNKLIKIFSSSGKYLRKFGGAGSLVTPYHCIQHGQYFIVSDWGNNSIKIFDLEGKFISKFGKKGNKDGEFDNPSYLSVDKEGLLMVCDSGNYRVQVFELSGKFVIKFGSKGSGRGEFNYPVSAASLSDGRIVVGDKENNRIQIFDQI</sequence>
<feature type="repeat" description="NHL" evidence="6">
    <location>
        <begin position="179"/>
        <end position="221"/>
    </location>
</feature>
<evidence type="ECO:0000256" key="5">
    <source>
        <dbReference type="PROSITE-ProRule" id="PRU00175"/>
    </source>
</evidence>
<proteinExistence type="predicted"/>
<feature type="repeat" description="NHL" evidence="6">
    <location>
        <begin position="525"/>
        <end position="568"/>
    </location>
</feature>
<evidence type="ECO:0000256" key="6">
    <source>
        <dbReference type="PROSITE-ProRule" id="PRU00504"/>
    </source>
</evidence>
<evidence type="ECO:0000259" key="8">
    <source>
        <dbReference type="PROSITE" id="PS50089"/>
    </source>
</evidence>
<dbReference type="SMART" id="SM00184">
    <property type="entry name" value="RING"/>
    <property type="match status" value="2"/>
</dbReference>
<reference evidence="9 10" key="1">
    <citation type="submission" date="2022-05" db="EMBL/GenBank/DDBJ databases">
        <authorList>
            <consortium name="Genoscope - CEA"/>
            <person name="William W."/>
        </authorList>
    </citation>
    <scope>NUCLEOTIDE SEQUENCE [LARGE SCALE GENOMIC DNA]</scope>
</reference>
<gene>
    <name evidence="9" type="ORF">PEVE_00030574</name>
</gene>
<dbReference type="Gene3D" id="2.120.10.30">
    <property type="entry name" value="TolB, C-terminal domain"/>
    <property type="match status" value="4"/>
</dbReference>
<feature type="domain" description="RING-type" evidence="8">
    <location>
        <begin position="354"/>
        <end position="397"/>
    </location>
</feature>
<feature type="repeat" description="NHL" evidence="6">
    <location>
        <begin position="619"/>
        <end position="662"/>
    </location>
</feature>
<dbReference type="InterPro" id="IPR027370">
    <property type="entry name" value="Znf-RING_euk"/>
</dbReference>
<keyword evidence="10" id="KW-1185">Reference proteome</keyword>
<dbReference type="InterPro" id="IPR050952">
    <property type="entry name" value="TRIM-NHL_E3_ligases"/>
</dbReference>